<dbReference type="PROSITE" id="PS51462">
    <property type="entry name" value="NUDIX"/>
    <property type="match status" value="1"/>
</dbReference>
<dbReference type="InterPro" id="IPR020084">
    <property type="entry name" value="NUDIX_hydrolase_CS"/>
</dbReference>
<dbReference type="Proteomes" id="UP000253303">
    <property type="component" value="Unassembled WGS sequence"/>
</dbReference>
<feature type="domain" description="Nudix hydrolase" evidence="6">
    <location>
        <begin position="1"/>
        <end position="161"/>
    </location>
</feature>
<dbReference type="Pfam" id="PF00293">
    <property type="entry name" value="NUDIX"/>
    <property type="match status" value="1"/>
</dbReference>
<dbReference type="InterPro" id="IPR020476">
    <property type="entry name" value="Nudix_hydrolase"/>
</dbReference>
<dbReference type="CDD" id="cd18876">
    <property type="entry name" value="NUDIX_Hydrolase"/>
    <property type="match status" value="1"/>
</dbReference>
<dbReference type="GO" id="GO:0016787">
    <property type="term" value="F:hydrolase activity"/>
    <property type="evidence" value="ECO:0007669"/>
    <property type="project" value="UniProtKB-KW"/>
</dbReference>
<evidence type="ECO:0000256" key="3">
    <source>
        <dbReference type="ARBA" id="ARBA00022801"/>
    </source>
</evidence>
<evidence type="ECO:0000256" key="1">
    <source>
        <dbReference type="ARBA" id="ARBA00001946"/>
    </source>
</evidence>
<evidence type="ECO:0000313" key="7">
    <source>
        <dbReference type="EMBL" id="RBQ21446.1"/>
    </source>
</evidence>
<evidence type="ECO:0000256" key="2">
    <source>
        <dbReference type="ARBA" id="ARBA00005582"/>
    </source>
</evidence>
<evidence type="ECO:0000313" key="8">
    <source>
        <dbReference type="Proteomes" id="UP000253303"/>
    </source>
</evidence>
<comment type="caution">
    <text evidence="7">The sequence shown here is derived from an EMBL/GenBank/DDBJ whole genome shotgun (WGS) entry which is preliminary data.</text>
</comment>
<keyword evidence="4" id="KW-0460">Magnesium</keyword>
<organism evidence="7 8">
    <name type="scientific">Spongiactinospora rosea</name>
    <dbReference type="NCBI Taxonomy" id="2248750"/>
    <lineage>
        <taxon>Bacteria</taxon>
        <taxon>Bacillati</taxon>
        <taxon>Actinomycetota</taxon>
        <taxon>Actinomycetes</taxon>
        <taxon>Streptosporangiales</taxon>
        <taxon>Streptosporangiaceae</taxon>
        <taxon>Spongiactinospora</taxon>
    </lineage>
</organism>
<dbReference type="SUPFAM" id="SSF55811">
    <property type="entry name" value="Nudix"/>
    <property type="match status" value="1"/>
</dbReference>
<dbReference type="PANTHER" id="PTHR43046:SF12">
    <property type="entry name" value="GDP-MANNOSE MANNOSYL HYDROLASE"/>
    <property type="match status" value="1"/>
</dbReference>
<dbReference type="PRINTS" id="PR00502">
    <property type="entry name" value="NUDIXFAMILY"/>
</dbReference>
<accession>A0A366M5F1</accession>
<dbReference type="AlphaFoldDB" id="A0A366M5F1"/>
<keyword evidence="3 5" id="KW-0378">Hydrolase</keyword>
<keyword evidence="8" id="KW-1185">Reference proteome</keyword>
<evidence type="ECO:0000256" key="4">
    <source>
        <dbReference type="ARBA" id="ARBA00022842"/>
    </source>
</evidence>
<sequence length="178" mass="19981">MQISMNENRTFKRGHIQLLHQRPVRCEPGRCRRQHRPGTVHQSGGLADGGGYGGHYRNYWAVPGGMVDDGEPPHMCATREVGEELGLRVRSGRLLVVDWVPPMGDRQRPIMNFIFDGGNVTDPSRIRLQTDELDAAQFWPWEQAATQLPHATAARIPAARTARKNQQTIFLPGEHADT</sequence>
<dbReference type="InterPro" id="IPR015797">
    <property type="entry name" value="NUDIX_hydrolase-like_dom_sf"/>
</dbReference>
<evidence type="ECO:0000259" key="6">
    <source>
        <dbReference type="PROSITE" id="PS51462"/>
    </source>
</evidence>
<reference evidence="7 8" key="1">
    <citation type="submission" date="2018-06" db="EMBL/GenBank/DDBJ databases">
        <title>Sphaerisporangium craniellae sp. nov., isolated from a marine sponge in the South China Sea.</title>
        <authorList>
            <person name="Li L."/>
        </authorList>
    </citation>
    <scope>NUCLEOTIDE SEQUENCE [LARGE SCALE GENOMIC DNA]</scope>
    <source>
        <strain evidence="7 8">LHW63015</strain>
    </source>
</reference>
<dbReference type="PANTHER" id="PTHR43046">
    <property type="entry name" value="GDP-MANNOSE MANNOSYL HYDROLASE"/>
    <property type="match status" value="1"/>
</dbReference>
<name>A0A366M5F1_9ACTN</name>
<gene>
    <name evidence="7" type="ORF">DP939_01655</name>
</gene>
<dbReference type="InterPro" id="IPR000086">
    <property type="entry name" value="NUDIX_hydrolase_dom"/>
</dbReference>
<evidence type="ECO:0000256" key="5">
    <source>
        <dbReference type="RuleBase" id="RU003476"/>
    </source>
</evidence>
<dbReference type="PROSITE" id="PS00893">
    <property type="entry name" value="NUDIX_BOX"/>
    <property type="match status" value="1"/>
</dbReference>
<protein>
    <recommendedName>
        <fullName evidence="6">Nudix hydrolase domain-containing protein</fullName>
    </recommendedName>
</protein>
<dbReference type="EMBL" id="QMEY01000001">
    <property type="protein sequence ID" value="RBQ21446.1"/>
    <property type="molecule type" value="Genomic_DNA"/>
</dbReference>
<proteinExistence type="inferred from homology"/>
<comment type="similarity">
    <text evidence="2 5">Belongs to the Nudix hydrolase family.</text>
</comment>
<dbReference type="Gene3D" id="3.90.79.10">
    <property type="entry name" value="Nucleoside Triphosphate Pyrophosphohydrolase"/>
    <property type="match status" value="1"/>
</dbReference>
<comment type="cofactor">
    <cofactor evidence="1">
        <name>Mg(2+)</name>
        <dbReference type="ChEBI" id="CHEBI:18420"/>
    </cofactor>
</comment>